<proteinExistence type="inferred from homology"/>
<comment type="subunit">
    <text evidence="5">Homodimer.</text>
</comment>
<dbReference type="InterPro" id="IPR011051">
    <property type="entry name" value="RmlC_Cupin_sf"/>
</dbReference>
<dbReference type="CDD" id="cd00438">
    <property type="entry name" value="cupin_RmlC"/>
    <property type="match status" value="1"/>
</dbReference>
<evidence type="ECO:0000256" key="5">
    <source>
        <dbReference type="RuleBase" id="RU364069"/>
    </source>
</evidence>
<name>A0ABY6IQD7_9HYPH</name>
<sequence>MNLRVERTPIEGLLILLPRRFSDERGFFSESWNRRALYDAGVDLPEFVQDNHSFSLVSNTLRGLHFQSPPHAQGKLVRCGRGSLFDVAVDVRKGSATYGKWFGTDLSFENARQLWIPAGFLHGFVTRENDTEIIYKCTDHFVPECEGVVHWDSAGIDWGLNSPPVLSQKDALAGPLSMFESPFEVGSAG</sequence>
<accession>A0ABY6IQD7</accession>
<dbReference type="EMBL" id="CP107716">
    <property type="protein sequence ID" value="UYQ72599.1"/>
    <property type="molecule type" value="Genomic_DNA"/>
</dbReference>
<gene>
    <name evidence="6" type="primary">rfbC</name>
    <name evidence="6" type="ORF">OF122_02090</name>
</gene>
<protein>
    <recommendedName>
        <fullName evidence="4 5">dTDP-4-dehydrorhamnose 3,5-epimerase</fullName>
        <ecNumber evidence="3 5">5.1.3.13</ecNumber>
    </recommendedName>
    <alternativeName>
        <fullName evidence="5">Thymidine diphospho-4-keto-rhamnose 3,5-epimerase</fullName>
    </alternativeName>
</protein>
<dbReference type="PANTHER" id="PTHR21047:SF2">
    <property type="entry name" value="THYMIDINE DIPHOSPHO-4-KETO-RHAMNOSE 3,5-EPIMERASE"/>
    <property type="match status" value="1"/>
</dbReference>
<organism evidence="6 7">
    <name type="scientific">Pelagibacterium flavum</name>
    <dbReference type="NCBI Taxonomy" id="2984530"/>
    <lineage>
        <taxon>Bacteria</taxon>
        <taxon>Pseudomonadati</taxon>
        <taxon>Pseudomonadota</taxon>
        <taxon>Alphaproteobacteria</taxon>
        <taxon>Hyphomicrobiales</taxon>
        <taxon>Devosiaceae</taxon>
        <taxon>Pelagibacterium</taxon>
    </lineage>
</organism>
<comment type="function">
    <text evidence="2 5">Catalyzes the epimerization of the C3' and C5'positions of dTDP-6-deoxy-D-xylo-4-hexulose, forming dTDP-6-deoxy-L-lyxo-4-hexulose.</text>
</comment>
<evidence type="ECO:0000256" key="4">
    <source>
        <dbReference type="ARBA" id="ARBA00019595"/>
    </source>
</evidence>
<dbReference type="NCBIfam" id="TIGR01221">
    <property type="entry name" value="rmlC"/>
    <property type="match status" value="1"/>
</dbReference>
<dbReference type="EC" id="5.1.3.13" evidence="3 5"/>
<evidence type="ECO:0000256" key="2">
    <source>
        <dbReference type="ARBA" id="ARBA00001997"/>
    </source>
</evidence>
<reference evidence="6" key="1">
    <citation type="submission" date="2022-10" db="EMBL/GenBank/DDBJ databases">
        <title>YIM 151497 complete genome.</title>
        <authorList>
            <person name="Chen X."/>
        </authorList>
    </citation>
    <scope>NUCLEOTIDE SEQUENCE</scope>
    <source>
        <strain evidence="6">YIM 151497</strain>
    </source>
</reference>
<dbReference type="Gene3D" id="2.60.120.10">
    <property type="entry name" value="Jelly Rolls"/>
    <property type="match status" value="1"/>
</dbReference>
<comment type="catalytic activity">
    <reaction evidence="1 5">
        <text>dTDP-4-dehydro-6-deoxy-alpha-D-glucose = dTDP-4-dehydro-beta-L-rhamnose</text>
        <dbReference type="Rhea" id="RHEA:16969"/>
        <dbReference type="ChEBI" id="CHEBI:57649"/>
        <dbReference type="ChEBI" id="CHEBI:62830"/>
        <dbReference type="EC" id="5.1.3.13"/>
    </reaction>
</comment>
<keyword evidence="5 6" id="KW-0413">Isomerase</keyword>
<dbReference type="GO" id="GO:0008830">
    <property type="term" value="F:dTDP-4-dehydrorhamnose 3,5-epimerase activity"/>
    <property type="evidence" value="ECO:0007669"/>
    <property type="project" value="UniProtKB-EC"/>
</dbReference>
<comment type="similarity">
    <text evidence="5">Belongs to the dTDP-4-dehydrorhamnose 3,5-epimerase family.</text>
</comment>
<evidence type="ECO:0000313" key="7">
    <source>
        <dbReference type="Proteomes" id="UP001163882"/>
    </source>
</evidence>
<evidence type="ECO:0000256" key="3">
    <source>
        <dbReference type="ARBA" id="ARBA00012098"/>
    </source>
</evidence>
<evidence type="ECO:0000256" key="1">
    <source>
        <dbReference type="ARBA" id="ARBA00001298"/>
    </source>
</evidence>
<dbReference type="SUPFAM" id="SSF51182">
    <property type="entry name" value="RmlC-like cupins"/>
    <property type="match status" value="1"/>
</dbReference>
<dbReference type="Pfam" id="PF00908">
    <property type="entry name" value="dTDP_sugar_isom"/>
    <property type="match status" value="1"/>
</dbReference>
<keyword evidence="7" id="KW-1185">Reference proteome</keyword>
<dbReference type="InterPro" id="IPR000888">
    <property type="entry name" value="RmlC-like"/>
</dbReference>
<dbReference type="PANTHER" id="PTHR21047">
    <property type="entry name" value="DTDP-6-DEOXY-D-GLUCOSE-3,5 EPIMERASE"/>
    <property type="match status" value="1"/>
</dbReference>
<dbReference type="InterPro" id="IPR014710">
    <property type="entry name" value="RmlC-like_jellyroll"/>
</dbReference>
<comment type="pathway">
    <text evidence="5">Carbohydrate biosynthesis; dTDP-L-rhamnose biosynthesis.</text>
</comment>
<evidence type="ECO:0000313" key="6">
    <source>
        <dbReference type="EMBL" id="UYQ72599.1"/>
    </source>
</evidence>
<dbReference type="Proteomes" id="UP001163882">
    <property type="component" value="Chromosome"/>
</dbReference>
<dbReference type="RefSeq" id="WP_264226222.1">
    <property type="nucleotide sequence ID" value="NZ_CP107716.1"/>
</dbReference>